<evidence type="ECO:0000313" key="3">
    <source>
        <dbReference type="EMBL" id="OMJ67568.1"/>
    </source>
</evidence>
<reference evidence="3 4" key="1">
    <citation type="submission" date="2016-11" db="EMBL/GenBank/DDBJ databases">
        <title>The macronuclear genome of Stentor coeruleus: a giant cell with tiny introns.</title>
        <authorList>
            <person name="Slabodnick M."/>
            <person name="Ruby J.G."/>
            <person name="Reiff S.B."/>
            <person name="Swart E.C."/>
            <person name="Gosai S."/>
            <person name="Prabakaran S."/>
            <person name="Witkowska E."/>
            <person name="Larue G.E."/>
            <person name="Fisher S."/>
            <person name="Freeman R.M."/>
            <person name="Gunawardena J."/>
            <person name="Chu W."/>
            <person name="Stover N.A."/>
            <person name="Gregory B.D."/>
            <person name="Nowacki M."/>
            <person name="Derisi J."/>
            <person name="Roy S.W."/>
            <person name="Marshall W.F."/>
            <person name="Sood P."/>
        </authorList>
    </citation>
    <scope>NUCLEOTIDE SEQUENCE [LARGE SCALE GENOMIC DNA]</scope>
    <source>
        <strain evidence="3">WM001</strain>
    </source>
</reference>
<evidence type="ECO:0000256" key="1">
    <source>
        <dbReference type="SAM" id="MobiDB-lite"/>
    </source>
</evidence>
<feature type="region of interest" description="Disordered" evidence="1">
    <location>
        <begin position="29"/>
        <end position="52"/>
    </location>
</feature>
<feature type="compositionally biased region" description="Polar residues" evidence="1">
    <location>
        <begin position="33"/>
        <end position="45"/>
    </location>
</feature>
<sequence length="275" mass="32069">MDSKPQLRLDSPLEVEVVVISESNNHIPCDSPDATTNSEYTSSPSFSPPVTEPSTASNFQILKDSLENWSNFCKLCLYGYIIIIIFYQIYWGTTIAQPIENSNRRVPNQYLFLIRIFLFFLVLLGAYFCHQAILHKDTESILYALEYIVTITMVLCVFITFVTYRKIKIRKSIYKLMKQRGLEYCDLDYDSECDRKISEDGFYEDFDEDGSGYDYDDVLREDEHLDIKRFIMEGVIAMSMVLVLQSFVIFMMIKLYRYAKAFEQFSSGQLTVRSN</sequence>
<keyword evidence="2" id="KW-1133">Transmembrane helix</keyword>
<accession>A0A1R2ASS7</accession>
<proteinExistence type="predicted"/>
<feature type="transmembrane region" description="Helical" evidence="2">
    <location>
        <begin position="110"/>
        <end position="129"/>
    </location>
</feature>
<keyword evidence="4" id="KW-1185">Reference proteome</keyword>
<comment type="caution">
    <text evidence="3">The sequence shown here is derived from an EMBL/GenBank/DDBJ whole genome shotgun (WGS) entry which is preliminary data.</text>
</comment>
<organism evidence="3 4">
    <name type="scientific">Stentor coeruleus</name>
    <dbReference type="NCBI Taxonomy" id="5963"/>
    <lineage>
        <taxon>Eukaryota</taxon>
        <taxon>Sar</taxon>
        <taxon>Alveolata</taxon>
        <taxon>Ciliophora</taxon>
        <taxon>Postciliodesmatophora</taxon>
        <taxon>Heterotrichea</taxon>
        <taxon>Heterotrichida</taxon>
        <taxon>Stentoridae</taxon>
        <taxon>Stentor</taxon>
    </lineage>
</organism>
<keyword evidence="2" id="KW-0472">Membrane</keyword>
<protein>
    <submittedName>
        <fullName evidence="3">Uncharacterized protein</fullName>
    </submittedName>
</protein>
<evidence type="ECO:0000256" key="2">
    <source>
        <dbReference type="SAM" id="Phobius"/>
    </source>
</evidence>
<feature type="transmembrane region" description="Helical" evidence="2">
    <location>
        <begin position="141"/>
        <end position="164"/>
    </location>
</feature>
<dbReference type="EMBL" id="MPUH01001473">
    <property type="protein sequence ID" value="OMJ67568.1"/>
    <property type="molecule type" value="Genomic_DNA"/>
</dbReference>
<name>A0A1R2ASS7_9CILI</name>
<gene>
    <name evidence="3" type="ORF">SteCoe_35222</name>
</gene>
<dbReference type="Proteomes" id="UP000187209">
    <property type="component" value="Unassembled WGS sequence"/>
</dbReference>
<feature type="transmembrane region" description="Helical" evidence="2">
    <location>
        <begin position="72"/>
        <end position="90"/>
    </location>
</feature>
<feature type="transmembrane region" description="Helical" evidence="2">
    <location>
        <begin position="230"/>
        <end position="253"/>
    </location>
</feature>
<keyword evidence="2" id="KW-0812">Transmembrane</keyword>
<dbReference type="AlphaFoldDB" id="A0A1R2ASS7"/>
<evidence type="ECO:0000313" key="4">
    <source>
        <dbReference type="Proteomes" id="UP000187209"/>
    </source>
</evidence>